<sequence>MAIIDFEKTNYPDDAAWHLEIGSNLEAATMGSLLLLVNERKRVVAGALENAAKPRTQDQIALAMVYVDVARTMVEHALAHPEFQDSATFPDESLGATLQALFARLFPSTTISEIRALADRSPSRLASDIQSAINNLEGIV</sequence>
<keyword evidence="2" id="KW-1185">Reference proteome</keyword>
<evidence type="ECO:0000313" key="1">
    <source>
        <dbReference type="EMBL" id="MVU76453.1"/>
    </source>
</evidence>
<dbReference type="Proteomes" id="UP000466794">
    <property type="component" value="Unassembled WGS sequence"/>
</dbReference>
<comment type="caution">
    <text evidence="1">The sequence shown here is derived from an EMBL/GenBank/DDBJ whole genome shotgun (WGS) entry which is preliminary data.</text>
</comment>
<protein>
    <submittedName>
        <fullName evidence="1">Uncharacterized protein</fullName>
    </submittedName>
</protein>
<organism evidence="1 2">
    <name type="scientific">Nocardia terrae</name>
    <dbReference type="NCBI Taxonomy" id="2675851"/>
    <lineage>
        <taxon>Bacteria</taxon>
        <taxon>Bacillati</taxon>
        <taxon>Actinomycetota</taxon>
        <taxon>Actinomycetes</taxon>
        <taxon>Mycobacteriales</taxon>
        <taxon>Nocardiaceae</taxon>
        <taxon>Nocardia</taxon>
    </lineage>
</organism>
<evidence type="ECO:0000313" key="2">
    <source>
        <dbReference type="Proteomes" id="UP000466794"/>
    </source>
</evidence>
<accession>A0A7K1UQ29</accession>
<dbReference type="EMBL" id="WRPP01000001">
    <property type="protein sequence ID" value="MVU76453.1"/>
    <property type="molecule type" value="Genomic_DNA"/>
</dbReference>
<reference evidence="1 2" key="1">
    <citation type="submission" date="2019-12" db="EMBL/GenBank/DDBJ databases">
        <title>Nocardia sp. nov. ET3-3 isolated from soil.</title>
        <authorList>
            <person name="Kanchanasin P."/>
            <person name="Tanasupawat S."/>
            <person name="Yuki M."/>
            <person name="Kudo T."/>
        </authorList>
    </citation>
    <scope>NUCLEOTIDE SEQUENCE [LARGE SCALE GENOMIC DNA]</scope>
    <source>
        <strain evidence="1 2">ET3-3</strain>
    </source>
</reference>
<name>A0A7K1UQ29_9NOCA</name>
<gene>
    <name evidence="1" type="ORF">GPX89_04245</name>
</gene>
<proteinExistence type="predicted"/>
<dbReference type="AlphaFoldDB" id="A0A7K1UQ29"/>